<dbReference type="PANTHER" id="PTHR45670">
    <property type="entry name" value="E3 UBIQUITIN-PROTEIN LIGASE TRIP12"/>
    <property type="match status" value="1"/>
</dbReference>
<dbReference type="CDD" id="cd00078">
    <property type="entry name" value="HECTc"/>
    <property type="match status" value="1"/>
</dbReference>
<accession>A0AAW1QY11</accession>
<feature type="active site" description="Glycyl thioester intermediate" evidence="6">
    <location>
        <position position="1331"/>
    </location>
</feature>
<dbReference type="PANTHER" id="PTHR45670:SF1">
    <property type="entry name" value="E3 UBIQUITIN-PROTEIN LIGASE HECTD1"/>
    <property type="match status" value="1"/>
</dbReference>
<dbReference type="EMBL" id="JALJOU010000064">
    <property type="protein sequence ID" value="KAK9826455.1"/>
    <property type="molecule type" value="Genomic_DNA"/>
</dbReference>
<keyword evidence="10" id="KW-1185">Reference proteome</keyword>
<dbReference type="Gene3D" id="1.25.10.10">
    <property type="entry name" value="Leucine-rich Repeat Variant"/>
    <property type="match status" value="1"/>
</dbReference>
<evidence type="ECO:0000256" key="2">
    <source>
        <dbReference type="ARBA" id="ARBA00006331"/>
    </source>
</evidence>
<evidence type="ECO:0000313" key="9">
    <source>
        <dbReference type="EMBL" id="KAK9826455.1"/>
    </source>
</evidence>
<comment type="catalytic activity">
    <reaction evidence="1">
        <text>S-ubiquitinyl-[E2 ubiquitin-conjugating enzyme]-L-cysteine + [acceptor protein]-L-lysine = [E2 ubiquitin-conjugating enzyme]-L-cysteine + N(6)-ubiquitinyl-[acceptor protein]-L-lysine.</text>
        <dbReference type="EC" id="2.3.2.26"/>
    </reaction>
</comment>
<gene>
    <name evidence="9" type="ORF">WJX81_000175</name>
</gene>
<organism evidence="9 10">
    <name type="scientific">Elliptochloris bilobata</name>
    <dbReference type="NCBI Taxonomy" id="381761"/>
    <lineage>
        <taxon>Eukaryota</taxon>
        <taxon>Viridiplantae</taxon>
        <taxon>Chlorophyta</taxon>
        <taxon>core chlorophytes</taxon>
        <taxon>Trebouxiophyceae</taxon>
        <taxon>Trebouxiophyceae incertae sedis</taxon>
        <taxon>Elliptochloris clade</taxon>
        <taxon>Elliptochloris</taxon>
    </lineage>
</organism>
<dbReference type="SMART" id="SM00119">
    <property type="entry name" value="HECTc"/>
    <property type="match status" value="1"/>
</dbReference>
<dbReference type="EC" id="2.3.2.26" evidence="3"/>
<dbReference type="InterPro" id="IPR057948">
    <property type="entry name" value="TPR_TRIP12_N"/>
</dbReference>
<evidence type="ECO:0000256" key="4">
    <source>
        <dbReference type="ARBA" id="ARBA00022679"/>
    </source>
</evidence>
<evidence type="ECO:0000313" key="10">
    <source>
        <dbReference type="Proteomes" id="UP001445335"/>
    </source>
</evidence>
<feature type="region of interest" description="Disordered" evidence="7">
    <location>
        <begin position="1"/>
        <end position="39"/>
    </location>
</feature>
<proteinExistence type="inferred from homology"/>
<evidence type="ECO:0000256" key="1">
    <source>
        <dbReference type="ARBA" id="ARBA00000885"/>
    </source>
</evidence>
<name>A0AAW1QY11_9CHLO</name>
<feature type="region of interest" description="Disordered" evidence="7">
    <location>
        <begin position="401"/>
        <end position="423"/>
    </location>
</feature>
<feature type="domain" description="HECT" evidence="8">
    <location>
        <begin position="1051"/>
        <end position="1364"/>
    </location>
</feature>
<dbReference type="Gene3D" id="3.90.1750.10">
    <property type="entry name" value="Hect, E3 ligase catalytic domains"/>
    <property type="match status" value="1"/>
</dbReference>
<reference evidence="9 10" key="1">
    <citation type="journal article" date="2024" name="Nat. Commun.">
        <title>Phylogenomics reveals the evolutionary origins of lichenization in chlorophyte algae.</title>
        <authorList>
            <person name="Puginier C."/>
            <person name="Libourel C."/>
            <person name="Otte J."/>
            <person name="Skaloud P."/>
            <person name="Haon M."/>
            <person name="Grisel S."/>
            <person name="Petersen M."/>
            <person name="Berrin J.G."/>
            <person name="Delaux P.M."/>
            <person name="Dal Grande F."/>
            <person name="Keller J."/>
        </authorList>
    </citation>
    <scope>NUCLEOTIDE SEQUENCE [LARGE SCALE GENOMIC DNA]</scope>
    <source>
        <strain evidence="9 10">SAG 245.80</strain>
    </source>
</reference>
<feature type="region of interest" description="Disordered" evidence="7">
    <location>
        <begin position="736"/>
        <end position="756"/>
    </location>
</feature>
<feature type="compositionally biased region" description="Low complexity" evidence="7">
    <location>
        <begin position="628"/>
        <end position="647"/>
    </location>
</feature>
<evidence type="ECO:0000259" key="8">
    <source>
        <dbReference type="PROSITE" id="PS50237"/>
    </source>
</evidence>
<dbReference type="InterPro" id="IPR016024">
    <property type="entry name" value="ARM-type_fold"/>
</dbReference>
<evidence type="ECO:0000256" key="3">
    <source>
        <dbReference type="ARBA" id="ARBA00012485"/>
    </source>
</evidence>
<feature type="compositionally biased region" description="Acidic residues" evidence="7">
    <location>
        <begin position="584"/>
        <end position="613"/>
    </location>
</feature>
<evidence type="ECO:0000256" key="6">
    <source>
        <dbReference type="PROSITE-ProRule" id="PRU00104"/>
    </source>
</evidence>
<dbReference type="PROSITE" id="PS50237">
    <property type="entry name" value="HECT"/>
    <property type="match status" value="1"/>
</dbReference>
<comment type="similarity">
    <text evidence="2">Belongs to the UPL family. K-HECT subfamily.</text>
</comment>
<feature type="compositionally biased region" description="Low complexity" evidence="7">
    <location>
        <begin position="413"/>
        <end position="423"/>
    </location>
</feature>
<dbReference type="InterPro" id="IPR035983">
    <property type="entry name" value="Hect_E3_ubiquitin_ligase"/>
</dbReference>
<keyword evidence="4" id="KW-0808">Transferase</keyword>
<evidence type="ECO:0000256" key="7">
    <source>
        <dbReference type="SAM" id="MobiDB-lite"/>
    </source>
</evidence>
<dbReference type="Proteomes" id="UP001445335">
    <property type="component" value="Unassembled WGS sequence"/>
</dbReference>
<dbReference type="Gene3D" id="3.30.2410.10">
    <property type="entry name" value="Hect, E3 ligase catalytic domain"/>
    <property type="match status" value="1"/>
</dbReference>
<sequence length="1364" mass="144472">MDREAARRSGKAEDGDGNGGREEEEKAGAEAYNRQFPSTSSSRLKGILVQLRQDEDEVAQLEALNQLNELLSISSEESLTIFPVEQLVPVLVHLLNAEHSPDIMLLAARALTFLADVLPSSCSTIVRHGAVDAFCARLLTIEYIDLAEQSLQALQKLSQEHPQAVLRQGGLMACLSFLDFFQTGVQRVAVATAANMCRGLTTANTDAVQTAVPILTNLLQYQDAKVAGVSGTLRSLLASSTLFSTANTSPVSVLRSSDQLLEVVSLAAELLPPLPDAQTVIMRSLPTTRSETPGSGQEGEACLRARFLCDNPAVLQRYSSDLLALLVQVYSGTVVAQVKVRCLDAIAKVLHHGTAEQLQAVLADVPLASFVAALLGARELPTLAAAVRLAELLMGKLPEGKDAEAKRSEKRTPPAAEQPAASVAAAPVTTLKQAAALRACRFLDEHFSADAGGSGAETEGVLQLRSIAARLGQPGAEVELVTALQGRDPSSSISTFEFLTSGVVTRLQAYLQGKDLADDADGSQLLRRLHAFAEATLAAGNGGSPPLLALAAAPPGRVAPVGDERAAPDLSEEDNDIIMLQGEGAEEGEEEEEEGEEDEVPFDEEADVEDAEDGGVGGMHVHDMHLGEAPTPAASASASRASPAQPAAEERAVAPLAEGAAAAAAGAGAEHKLRFTLGSVQLLQSSTIFQAIQSGQRSRQAGAAARDGEDAPAAPQARRLWDEVHTVQYCRYENPGDASTSAAAQDAEAASPQDAPSDALAVGRLGASPLGELLGLRLPPQLEGSEQTREVLTLLKLLEALRRLAPHLAAHEAGAQGRLLRSSNAVVIGREEFVSAKLAPKLAQQLKDVLAICGASLPPWCGQLVTSCSFLFPFELRRRYFYCSAFGLARALQHLQQQQAAEGAVASPLDSHARELRVGRLQRQKVRISRRRVLESAAKVFEMYSTGRAVLEIEYFGEVGTGLGPTLEFYTLLSHELQRRGLGLWRCDDGSVAAAGATKASVGDSMAKAKVEATPTIRAETALTPQAAAGESTRPDTYVHAPQGLFPAPLPPSERAPGGKVVERFRLLGRAMAKALQDSRLLDLPLSYLFYRTALGRPVDLYDVRRVDALLGASLERLAASHRAWAAVGDPSAPMLVDGAPIDDLCLSFVLPGYPEYELRAGGADLAVGAGNVAEYVEAVAHATLREGIQAQLSAFKSGFNDVFALATLAAFHEDELEAMLCGMGEAWTVEMLADTIKFDHGYTATSAPARQLLEILAELDAADQRRFLRFVTGSPRLPPGGLGALQPRLTVVRKLTNALPLELPPGAETSPGGQPPSAAADRDLPSVMTCANYIKLPPYSSKAVARARLLLAIREGQGSFDLS</sequence>
<dbReference type="SUPFAM" id="SSF56204">
    <property type="entry name" value="Hect, E3 ligase catalytic domain"/>
    <property type="match status" value="1"/>
</dbReference>
<dbReference type="InterPro" id="IPR011989">
    <property type="entry name" value="ARM-like"/>
</dbReference>
<evidence type="ECO:0000256" key="5">
    <source>
        <dbReference type="ARBA" id="ARBA00022786"/>
    </source>
</evidence>
<keyword evidence="5 6" id="KW-0833">Ubl conjugation pathway</keyword>
<dbReference type="Pfam" id="PF00632">
    <property type="entry name" value="HECT"/>
    <property type="match status" value="1"/>
</dbReference>
<feature type="compositionally biased region" description="Basic and acidic residues" evidence="7">
    <location>
        <begin position="1"/>
        <end position="28"/>
    </location>
</feature>
<feature type="compositionally biased region" description="Basic and acidic residues" evidence="7">
    <location>
        <begin position="401"/>
        <end position="412"/>
    </location>
</feature>
<protein>
    <recommendedName>
        <fullName evidence="3">HECT-type E3 ubiquitin transferase</fullName>
        <ecNumber evidence="3">2.3.2.26</ecNumber>
    </recommendedName>
</protein>
<dbReference type="Pfam" id="PF25579">
    <property type="entry name" value="TPR_TRIP12_N"/>
    <property type="match status" value="1"/>
</dbReference>
<dbReference type="GO" id="GO:0000209">
    <property type="term" value="P:protein polyubiquitination"/>
    <property type="evidence" value="ECO:0007669"/>
    <property type="project" value="TreeGrafter"/>
</dbReference>
<feature type="region of interest" description="Disordered" evidence="7">
    <location>
        <begin position="584"/>
        <end position="652"/>
    </location>
</feature>
<dbReference type="InterPro" id="IPR000569">
    <property type="entry name" value="HECT_dom"/>
</dbReference>
<dbReference type="GO" id="GO:0061630">
    <property type="term" value="F:ubiquitin protein ligase activity"/>
    <property type="evidence" value="ECO:0007669"/>
    <property type="project" value="UniProtKB-EC"/>
</dbReference>
<comment type="caution">
    <text evidence="9">The sequence shown here is derived from an EMBL/GenBank/DDBJ whole genome shotgun (WGS) entry which is preliminary data.</text>
</comment>
<dbReference type="InterPro" id="IPR045322">
    <property type="entry name" value="HECTD1/TRIP12-like"/>
</dbReference>
<dbReference type="SUPFAM" id="SSF48371">
    <property type="entry name" value="ARM repeat"/>
    <property type="match status" value="1"/>
</dbReference>
<feature type="compositionally biased region" description="Low complexity" evidence="7">
    <location>
        <begin position="737"/>
        <end position="756"/>
    </location>
</feature>
<feature type="region of interest" description="Disordered" evidence="7">
    <location>
        <begin position="1304"/>
        <end position="1323"/>
    </location>
</feature>
<dbReference type="GO" id="GO:0043161">
    <property type="term" value="P:proteasome-mediated ubiquitin-dependent protein catabolic process"/>
    <property type="evidence" value="ECO:0007669"/>
    <property type="project" value="TreeGrafter"/>
</dbReference>